<proteinExistence type="predicted"/>
<evidence type="ECO:0000313" key="3">
    <source>
        <dbReference type="Proteomes" id="UP000593566"/>
    </source>
</evidence>
<dbReference type="GeneID" id="59329217"/>
<reference evidence="2 3" key="1">
    <citation type="journal article" date="2020" name="Genomics">
        <title>Complete, high-quality genomes from long-read metagenomic sequencing of two wolf lichen thalli reveals enigmatic genome architecture.</title>
        <authorList>
            <person name="McKenzie S.K."/>
            <person name="Walston R.F."/>
            <person name="Allen J.L."/>
        </authorList>
    </citation>
    <scope>NUCLEOTIDE SEQUENCE [LARGE SCALE GENOMIC DNA]</scope>
    <source>
        <strain evidence="2">WasteWater1</strain>
    </source>
</reference>
<gene>
    <name evidence="2" type="ORF">HO133_000799</name>
</gene>
<evidence type="ECO:0000313" key="2">
    <source>
        <dbReference type="EMBL" id="KAF6222751.1"/>
    </source>
</evidence>
<feature type="compositionally biased region" description="Gly residues" evidence="1">
    <location>
        <begin position="300"/>
        <end position="311"/>
    </location>
</feature>
<name>A0A8H6CGG5_9LECA</name>
<keyword evidence="3" id="KW-1185">Reference proteome</keyword>
<evidence type="ECO:0000256" key="1">
    <source>
        <dbReference type="SAM" id="MobiDB-lite"/>
    </source>
</evidence>
<dbReference type="RefSeq" id="XP_037152097.1">
    <property type="nucleotide sequence ID" value="XM_037291735.1"/>
</dbReference>
<dbReference type="Proteomes" id="UP000593566">
    <property type="component" value="Unassembled WGS sequence"/>
</dbReference>
<sequence length="761" mass="83878">MCMVKAQKGLDGGIWKVYVTAATLNGTLYYHTREQYDIHGLLKQDPPFIQQDPNPSGSGLGLDPVNIGHDVPHDNHFFEATPKKFKASNFGAPYADWIKEVDKNSTAWEERLSEPDFFAKSVLEWPEDVNCGAAYNGCDGRPLCDDISERIENRTRARQICYVFDSFHHVSLISAQVHFPREQSKAAQAAGDAKCSEFASTFLWQFDPSVQKNEAGEIKVEVKEGVGEAASLTKTKASEIKVKVKEEIGKTASLTETEASEIGVEVGEEVGEGVGQGSTETAFGEAGEGGSVPGTDGTEAGEGGNVPGTDGGDSPRSGNEGGEGTPGSPTNSGDGGPGSTGDSTNEGADSTATGGKNVAGVKTPWKWQRSYDKNDNVKQRGWHRIAGPAMQDGICSGFPNAGPEDLEKLTNVISDKILSAAEDYRATIHSHLKEVKKGDGFGDDGTFVQPFTSIMAETIFRRDYVRLTKYERDFFVEETSKLEMDSGTFTIEPEPGTTCQAQCWKNWDQTKQLEMFGLDKLMKNDNHWGWWGANAEEFLTHSYNHWQRSQFRPDVLFPTIDQVREGTSSNSSSGAAVPVCYSPQPIQSYKQTHNRDKALPCICGNEIGNETVSFFREANFQSWIAVNEGKGLAEARQTSFQIDKTWPVQAYLAFCHLGWHFPVQSDQYSDNSTNGGKHRFGMGADVMCEQAEKEAQEVIKRGGSITDVNCNLCWLSKTGKTIKENQRHYVHHDTMDHRNKYHFQKACEEQMGNKEVCKLET</sequence>
<comment type="caution">
    <text evidence="2">The sequence shown here is derived from an EMBL/GenBank/DDBJ whole genome shotgun (WGS) entry which is preliminary data.</text>
</comment>
<protein>
    <submittedName>
        <fullName evidence="2">Uncharacterized protein</fullName>
    </submittedName>
</protein>
<accession>A0A8H6CGG5</accession>
<dbReference type="EMBL" id="JACCJB010000011">
    <property type="protein sequence ID" value="KAF6222751.1"/>
    <property type="molecule type" value="Genomic_DNA"/>
</dbReference>
<dbReference type="AlphaFoldDB" id="A0A8H6CGG5"/>
<feature type="region of interest" description="Disordered" evidence="1">
    <location>
        <begin position="272"/>
        <end position="361"/>
    </location>
</feature>
<organism evidence="2 3">
    <name type="scientific">Letharia lupina</name>
    <dbReference type="NCBI Taxonomy" id="560253"/>
    <lineage>
        <taxon>Eukaryota</taxon>
        <taxon>Fungi</taxon>
        <taxon>Dikarya</taxon>
        <taxon>Ascomycota</taxon>
        <taxon>Pezizomycotina</taxon>
        <taxon>Lecanoromycetes</taxon>
        <taxon>OSLEUM clade</taxon>
        <taxon>Lecanoromycetidae</taxon>
        <taxon>Lecanorales</taxon>
        <taxon>Lecanorineae</taxon>
        <taxon>Parmeliaceae</taxon>
        <taxon>Letharia</taxon>
    </lineage>
</organism>